<keyword evidence="7 8" id="KW-0472">Membrane</keyword>
<evidence type="ECO:0000256" key="2">
    <source>
        <dbReference type="ARBA" id="ARBA00022460"/>
    </source>
</evidence>
<comment type="subcellular location">
    <subcellularLocation>
        <location evidence="1">Cell membrane</location>
        <topology evidence="1">Single-pass type I membrane protein</topology>
    </subcellularLocation>
</comment>
<reference evidence="11" key="1">
    <citation type="submission" date="2020-12" db="UniProtKB">
        <authorList>
            <consortium name="WormBaseParasite"/>
        </authorList>
    </citation>
    <scope>IDENTIFICATION</scope>
    <source>
        <strain evidence="11">MHco3</strain>
    </source>
</reference>
<dbReference type="GO" id="GO:0005886">
    <property type="term" value="C:plasma membrane"/>
    <property type="evidence" value="ECO:0007669"/>
    <property type="project" value="UniProtKB-SubCell"/>
</dbReference>
<feature type="domain" description="ZP" evidence="9">
    <location>
        <begin position="1"/>
        <end position="186"/>
    </location>
</feature>
<evidence type="ECO:0000256" key="1">
    <source>
        <dbReference type="ARBA" id="ARBA00004251"/>
    </source>
</evidence>
<feature type="transmembrane region" description="Helical" evidence="8">
    <location>
        <begin position="259"/>
        <end position="281"/>
    </location>
</feature>
<dbReference type="InterPro" id="IPR057475">
    <property type="entry name" value="CUT_C"/>
</dbReference>
<name>A0A7I4YZS4_HAECO</name>
<evidence type="ECO:0000256" key="6">
    <source>
        <dbReference type="ARBA" id="ARBA00022989"/>
    </source>
</evidence>
<dbReference type="InterPro" id="IPR051962">
    <property type="entry name" value="Cuticlin"/>
</dbReference>
<dbReference type="OMA" id="SHPECRV"/>
<evidence type="ECO:0000256" key="8">
    <source>
        <dbReference type="SAM" id="Phobius"/>
    </source>
</evidence>
<dbReference type="PANTHER" id="PTHR22907">
    <property type="entry name" value="GH04558P"/>
    <property type="match status" value="1"/>
</dbReference>
<keyword evidence="10" id="KW-1185">Reference proteome</keyword>
<evidence type="ECO:0000256" key="3">
    <source>
        <dbReference type="ARBA" id="ARBA00022475"/>
    </source>
</evidence>
<sequence>MSRQRLVPPEGMILSTVLVISFHPLFITKADKMFTVRCVYKELSQTITARLQVSMLPSEQLPTGSASPVCSYTIRRDSLDGEILTYAKVGDQVVHRWNCDTDEFGILVHSCVVEDGQGQKELIVDEQGCHTDRLLLGDPTYVAALNMAYREASIFKFADRISVRFRCEIRLCLKFDGGCEGITPPLCNSDSDPPKNVSKRDLHNNTAVIEKRPVPDIDADLLSQTVVVFDEDFDYGRSRSEAHGSLSLPQSICLGFHTFAWASAAVVAGIILTLSVVVIQYKSVFR</sequence>
<dbReference type="SMART" id="SM00241">
    <property type="entry name" value="ZP"/>
    <property type="match status" value="1"/>
</dbReference>
<dbReference type="InterPro" id="IPR056953">
    <property type="entry name" value="CUT_N"/>
</dbReference>
<accession>A0A7I4YZS4</accession>
<evidence type="ECO:0000259" key="9">
    <source>
        <dbReference type="PROSITE" id="PS51034"/>
    </source>
</evidence>
<evidence type="ECO:0000313" key="10">
    <source>
        <dbReference type="Proteomes" id="UP000025227"/>
    </source>
</evidence>
<dbReference type="Pfam" id="PF25057">
    <property type="entry name" value="CUT_N"/>
    <property type="match status" value="1"/>
</dbReference>
<dbReference type="Pfam" id="PF25301">
    <property type="entry name" value="CUT_C"/>
    <property type="match status" value="1"/>
</dbReference>
<keyword evidence="4 8" id="KW-0812">Transmembrane</keyword>
<dbReference type="AlphaFoldDB" id="A0A7I4YZS4"/>
<evidence type="ECO:0000313" key="11">
    <source>
        <dbReference type="WBParaSite" id="HCON_00165520-00001"/>
    </source>
</evidence>
<protein>
    <submittedName>
        <fullName evidence="11">ZP domain-containing protein</fullName>
    </submittedName>
</protein>
<dbReference type="OrthoDB" id="6139674at2759"/>
<evidence type="ECO:0000256" key="4">
    <source>
        <dbReference type="ARBA" id="ARBA00022692"/>
    </source>
</evidence>
<dbReference type="GO" id="GO:0042302">
    <property type="term" value="F:structural constituent of cuticle"/>
    <property type="evidence" value="ECO:0007669"/>
    <property type="project" value="UniProtKB-KW"/>
</dbReference>
<keyword evidence="3" id="KW-1003">Cell membrane</keyword>
<keyword evidence="6 8" id="KW-1133">Transmembrane helix</keyword>
<dbReference type="InterPro" id="IPR001507">
    <property type="entry name" value="ZP_dom"/>
</dbReference>
<dbReference type="WBParaSite" id="HCON_00165520-00001">
    <property type="protein sequence ID" value="HCON_00165520-00001"/>
    <property type="gene ID" value="HCON_00165520"/>
</dbReference>
<keyword evidence="5" id="KW-0732">Signal</keyword>
<evidence type="ECO:0000256" key="7">
    <source>
        <dbReference type="ARBA" id="ARBA00023136"/>
    </source>
</evidence>
<keyword evidence="2" id="KW-0193">Cuticle</keyword>
<dbReference type="PROSITE" id="PS51034">
    <property type="entry name" value="ZP_2"/>
    <property type="match status" value="1"/>
</dbReference>
<dbReference type="Proteomes" id="UP000025227">
    <property type="component" value="Unplaced"/>
</dbReference>
<dbReference type="PANTHER" id="PTHR22907:SF7">
    <property type="entry name" value="ZP DOMAIN-CONTAINING PROTEIN"/>
    <property type="match status" value="1"/>
</dbReference>
<organism evidence="10 11">
    <name type="scientific">Haemonchus contortus</name>
    <name type="common">Barber pole worm</name>
    <dbReference type="NCBI Taxonomy" id="6289"/>
    <lineage>
        <taxon>Eukaryota</taxon>
        <taxon>Metazoa</taxon>
        <taxon>Ecdysozoa</taxon>
        <taxon>Nematoda</taxon>
        <taxon>Chromadorea</taxon>
        <taxon>Rhabditida</taxon>
        <taxon>Rhabditina</taxon>
        <taxon>Rhabditomorpha</taxon>
        <taxon>Strongyloidea</taxon>
        <taxon>Trichostrongylidae</taxon>
        <taxon>Haemonchus</taxon>
    </lineage>
</organism>
<proteinExistence type="predicted"/>
<evidence type="ECO:0000256" key="5">
    <source>
        <dbReference type="ARBA" id="ARBA00022729"/>
    </source>
</evidence>